<dbReference type="EMBL" id="CP061813">
    <property type="protein sequence ID" value="QOD60709.1"/>
    <property type="molecule type" value="Genomic_DNA"/>
</dbReference>
<proteinExistence type="predicted"/>
<reference evidence="2 3" key="1">
    <citation type="journal article" date="2016" name="Int. J. Syst. Evol. Microbiol.">
        <title>Polaribacter haliotis sp. nov., isolated from the gut of abalone Haliotis discus hannai.</title>
        <authorList>
            <person name="Kim Y.O."/>
            <person name="Park I.S."/>
            <person name="Park S."/>
            <person name="Nam B.H."/>
            <person name="Park J.M."/>
            <person name="Kim D.G."/>
            <person name="Yoon J.H."/>
        </authorList>
    </citation>
    <scope>NUCLEOTIDE SEQUENCE [LARGE SCALE GENOMIC DNA]</scope>
    <source>
        <strain evidence="2 3">KCTC 52418</strain>
    </source>
</reference>
<dbReference type="PROSITE" id="PS51257">
    <property type="entry name" value="PROKAR_LIPOPROTEIN"/>
    <property type="match status" value="1"/>
</dbReference>
<dbReference type="RefSeq" id="WP_088354234.1">
    <property type="nucleotide sequence ID" value="NZ_CP061813.1"/>
</dbReference>
<organism evidence="2 3">
    <name type="scientific">Polaribacter haliotis</name>
    <dbReference type="NCBI Taxonomy" id="1888915"/>
    <lineage>
        <taxon>Bacteria</taxon>
        <taxon>Pseudomonadati</taxon>
        <taxon>Bacteroidota</taxon>
        <taxon>Flavobacteriia</taxon>
        <taxon>Flavobacteriales</taxon>
        <taxon>Flavobacteriaceae</taxon>
    </lineage>
</organism>
<evidence type="ECO:0000313" key="2">
    <source>
        <dbReference type="EMBL" id="QOD60709.1"/>
    </source>
</evidence>
<name>A0A7L8AFW7_9FLAO</name>
<dbReference type="Gene3D" id="2.60.40.2030">
    <property type="match status" value="1"/>
</dbReference>
<dbReference type="OrthoDB" id="1416257at2"/>
<gene>
    <name evidence="2" type="ORF">H9I45_15425</name>
</gene>
<evidence type="ECO:0008006" key="4">
    <source>
        <dbReference type="Google" id="ProtNLM"/>
    </source>
</evidence>
<dbReference type="SUPFAM" id="SSF141072">
    <property type="entry name" value="CalX-like"/>
    <property type="match status" value="1"/>
</dbReference>
<keyword evidence="3" id="KW-1185">Reference proteome</keyword>
<evidence type="ECO:0000256" key="1">
    <source>
        <dbReference type="SAM" id="SignalP"/>
    </source>
</evidence>
<sequence length="282" mass="30776">MKTIKLIIILFIAIISVSCQNDVEQYDFERYKFVSFIDTEISIPETYTADNASDYPIYLRYDGSVLDEDFSVNLKVTGNNANEGEDYSVSNTEVIFKAGEIKSEPFNLTLIDDLLNSENERSLEITIESVSLSNVDIGVGIKNQSNKSIIINILDNECSETIDIFNTSSVANSAGNTTVTGSVSGSVVSLTGNLVNYGSFPNANLEITLTPTIAGATTGAATFNDFDAGTDNDGYVYQLRQNGEGTYDICKGEISVSIYVYYQSGGSWVYWKTTTNVFSVGE</sequence>
<feature type="signal peptide" evidence="1">
    <location>
        <begin position="1"/>
        <end position="21"/>
    </location>
</feature>
<evidence type="ECO:0000313" key="3">
    <source>
        <dbReference type="Proteomes" id="UP000516764"/>
    </source>
</evidence>
<dbReference type="AlphaFoldDB" id="A0A7L8AFW7"/>
<protein>
    <recommendedName>
        <fullName evidence="4">Calx-beta domain-containing protein</fullName>
    </recommendedName>
</protein>
<dbReference type="InterPro" id="IPR038081">
    <property type="entry name" value="CalX-like_sf"/>
</dbReference>
<keyword evidence="1" id="KW-0732">Signal</keyword>
<dbReference type="KEGG" id="phal:H9I45_15425"/>
<accession>A0A7L8AFW7</accession>
<dbReference type="Proteomes" id="UP000516764">
    <property type="component" value="Chromosome"/>
</dbReference>
<feature type="chain" id="PRO_5032877652" description="Calx-beta domain-containing protein" evidence="1">
    <location>
        <begin position="22"/>
        <end position="282"/>
    </location>
</feature>